<dbReference type="AlphaFoldDB" id="A0AA42IZ16"/>
<accession>A0AA42IZ16</accession>
<evidence type="ECO:0000313" key="3">
    <source>
        <dbReference type="Proteomes" id="UP001169242"/>
    </source>
</evidence>
<comment type="caution">
    <text evidence="2">The sequence shown here is derived from an EMBL/GenBank/DDBJ whole genome shotgun (WGS) entry which is preliminary data.</text>
</comment>
<sequence length="119" mass="14160">MIDIPSIYQERLLAVYEHFKALDLGEYEVYLFGSYAKREIKSTSDIDLLILLERPLTPKEAKMLRMDLREDYEEKIHYTYEVDVKIYNKARFYELASKLSFESEITKYMLPLKEAVCGE</sequence>
<reference evidence="2" key="1">
    <citation type="journal article" date="2023" name="Int. J. Syst. Evol. Microbiol.">
        <title>&lt;i&gt;Holtiella tumoricola&lt;/i&gt; gen. nov. sp. nov., isolated from a human clinical sample.</title>
        <authorList>
            <person name="Allen-Vercoe E."/>
            <person name="Daigneault M.C."/>
            <person name="Vancuren S.J."/>
            <person name="Cochrane K."/>
            <person name="O'Neal L.L."/>
            <person name="Sankaranarayanan K."/>
            <person name="Lawson P.A."/>
        </authorList>
    </citation>
    <scope>NUCLEOTIDE SEQUENCE</scope>
    <source>
        <strain evidence="2">CC70A</strain>
    </source>
</reference>
<dbReference type="InterPro" id="IPR041633">
    <property type="entry name" value="Polbeta"/>
</dbReference>
<dbReference type="Pfam" id="PF18765">
    <property type="entry name" value="Polbeta"/>
    <property type="match status" value="1"/>
</dbReference>
<dbReference type="Gene3D" id="3.30.460.10">
    <property type="entry name" value="Beta Polymerase, domain 2"/>
    <property type="match status" value="1"/>
</dbReference>
<protein>
    <submittedName>
        <fullName evidence="2">Nucleotidyltransferase domain-containing protein</fullName>
    </submittedName>
</protein>
<organism evidence="2 3">
    <name type="scientific">Holtiella tumoricola</name>
    <dbReference type="NCBI Taxonomy" id="3018743"/>
    <lineage>
        <taxon>Bacteria</taxon>
        <taxon>Bacillati</taxon>
        <taxon>Bacillota</taxon>
        <taxon>Clostridia</taxon>
        <taxon>Lachnospirales</taxon>
        <taxon>Cellulosilyticaceae</taxon>
        <taxon>Holtiella</taxon>
    </lineage>
</organism>
<gene>
    <name evidence="2" type="ORF">PBV87_01915</name>
</gene>
<dbReference type="EMBL" id="JAQIFT010000010">
    <property type="protein sequence ID" value="MDA3730262.1"/>
    <property type="molecule type" value="Genomic_DNA"/>
</dbReference>
<evidence type="ECO:0000313" key="2">
    <source>
        <dbReference type="EMBL" id="MDA3730262.1"/>
    </source>
</evidence>
<feature type="domain" description="Polymerase beta nucleotidyltransferase" evidence="1">
    <location>
        <begin position="29"/>
        <end position="91"/>
    </location>
</feature>
<dbReference type="CDD" id="cd05403">
    <property type="entry name" value="NT_KNTase_like"/>
    <property type="match status" value="1"/>
</dbReference>
<name>A0AA42IZ16_9FIRM</name>
<evidence type="ECO:0000259" key="1">
    <source>
        <dbReference type="Pfam" id="PF18765"/>
    </source>
</evidence>
<dbReference type="InterPro" id="IPR043519">
    <property type="entry name" value="NT_sf"/>
</dbReference>
<dbReference type="SUPFAM" id="SSF81301">
    <property type="entry name" value="Nucleotidyltransferase"/>
    <property type="match status" value="1"/>
</dbReference>
<keyword evidence="3" id="KW-1185">Reference proteome</keyword>
<proteinExistence type="predicted"/>
<dbReference type="Proteomes" id="UP001169242">
    <property type="component" value="Unassembled WGS sequence"/>
</dbReference>
<dbReference type="RefSeq" id="WP_053984787.1">
    <property type="nucleotide sequence ID" value="NZ_JAQIFT010000010.1"/>
</dbReference>